<feature type="site" description="Interaction with substrate tRNA" evidence="10">
    <location>
        <position position="103"/>
    </location>
</feature>
<comment type="subunit">
    <text evidence="10">Monomer.</text>
</comment>
<feature type="region of interest" description="Interaction with substrate tRNA" evidence="10">
    <location>
        <begin position="161"/>
        <end position="165"/>
    </location>
</feature>
<dbReference type="PANTHER" id="PTHR11088">
    <property type="entry name" value="TRNA DIMETHYLALLYLTRANSFERASE"/>
    <property type="match status" value="1"/>
</dbReference>
<protein>
    <recommendedName>
        <fullName evidence="10">tRNA dimethylallyltransferase</fullName>
        <ecNumber evidence="10">2.5.1.75</ecNumber>
    </recommendedName>
    <alternativeName>
        <fullName evidence="10">Dimethylallyl diphosphate:tRNA dimethylallyltransferase</fullName>
        <shortName evidence="10">DMAPP:tRNA dimethylallyltransferase</shortName>
        <shortName evidence="10">DMATase</shortName>
    </alternativeName>
    <alternativeName>
        <fullName evidence="10">Isopentenyl-diphosphate:tRNA isopentenyltransferase</fullName>
        <shortName evidence="10">IPP transferase</shortName>
        <shortName evidence="10">IPPT</shortName>
        <shortName evidence="10">IPTase</shortName>
    </alternativeName>
</protein>
<keyword evidence="6 10" id="KW-0547">Nucleotide-binding</keyword>
<dbReference type="InterPro" id="IPR027417">
    <property type="entry name" value="P-loop_NTPase"/>
</dbReference>
<feature type="region of interest" description="Interaction with substrate tRNA" evidence="10">
    <location>
        <begin position="37"/>
        <end position="40"/>
    </location>
</feature>
<comment type="cofactor">
    <cofactor evidence="1 10">
        <name>Mg(2+)</name>
        <dbReference type="ChEBI" id="CHEBI:18420"/>
    </cofactor>
</comment>
<dbReference type="OrthoDB" id="9776390at2"/>
<dbReference type="GO" id="GO:0052381">
    <property type="term" value="F:tRNA dimethylallyltransferase activity"/>
    <property type="evidence" value="ECO:0007669"/>
    <property type="project" value="UniProtKB-UniRule"/>
</dbReference>
<gene>
    <name evidence="10" type="primary">miaA</name>
    <name evidence="12" type="ORF">SAMN04488029_0608</name>
</gene>
<dbReference type="InterPro" id="IPR039657">
    <property type="entry name" value="Dimethylallyltransferase"/>
</dbReference>
<feature type="domain" description="Guanylate kinase-like" evidence="11">
    <location>
        <begin position="5"/>
        <end position="91"/>
    </location>
</feature>
<sequence>MSKKDLLVVVVGPTAVGKTAITIALAQYFKGEIISSDSRQFYREMEIGTAKPSEEEMKQVPHHFVNSHSIDQDYDAGAFAQGAEELLKNLFQKNQVQFMVGGSGLYVKAFCEGLDEMPETDPVLRSELNKQLEGEGLEALLLELKNSDPVYYEQVDRKNPQRVIRGLEVTRSTGLPYSQFRRGSSKKEHAFDILKIGLEMDRAELYERIDRRMDLMIEKGLFDEAQSLYPQKNKNALQTVGYKEIFDFLEGGYEKQEAIRLLKRNSRRYAKRQMTWFRKDSEIQWFKPDQLDAIIEEIKCRIE</sequence>
<dbReference type="PROSITE" id="PS50052">
    <property type="entry name" value="GUANYLATE_KINASE_2"/>
    <property type="match status" value="1"/>
</dbReference>
<dbReference type="InterPro" id="IPR018022">
    <property type="entry name" value="IPT"/>
</dbReference>
<evidence type="ECO:0000256" key="8">
    <source>
        <dbReference type="ARBA" id="ARBA00022842"/>
    </source>
</evidence>
<keyword evidence="13" id="KW-1185">Reference proteome</keyword>
<feature type="binding site" evidence="10">
    <location>
        <begin position="12"/>
        <end position="19"/>
    </location>
    <ligand>
        <name>ATP</name>
        <dbReference type="ChEBI" id="CHEBI:30616"/>
    </ligand>
</feature>
<dbReference type="EMBL" id="FWYF01000001">
    <property type="protein sequence ID" value="SMD32265.1"/>
    <property type="molecule type" value="Genomic_DNA"/>
</dbReference>
<dbReference type="STRING" id="692418.SAMN04488029_0608"/>
<name>A0A1W2G6H5_REIFA</name>
<dbReference type="EC" id="2.5.1.75" evidence="10"/>
<dbReference type="NCBIfam" id="TIGR00174">
    <property type="entry name" value="miaA"/>
    <property type="match status" value="1"/>
</dbReference>
<dbReference type="Pfam" id="PF01715">
    <property type="entry name" value="IPPT"/>
    <property type="match status" value="1"/>
</dbReference>
<dbReference type="Proteomes" id="UP000192472">
    <property type="component" value="Unassembled WGS sequence"/>
</dbReference>
<evidence type="ECO:0000256" key="9">
    <source>
        <dbReference type="ARBA" id="ARBA00049563"/>
    </source>
</evidence>
<keyword evidence="4 10" id="KW-0808">Transferase</keyword>
<keyword evidence="8 10" id="KW-0460">Magnesium</keyword>
<dbReference type="RefSeq" id="WP_084370936.1">
    <property type="nucleotide sequence ID" value="NZ_FWYF01000001.1"/>
</dbReference>
<evidence type="ECO:0000313" key="13">
    <source>
        <dbReference type="Proteomes" id="UP000192472"/>
    </source>
</evidence>
<dbReference type="HAMAP" id="MF_00185">
    <property type="entry name" value="IPP_trans"/>
    <property type="match status" value="1"/>
</dbReference>
<dbReference type="PANTHER" id="PTHR11088:SF60">
    <property type="entry name" value="TRNA DIMETHYLALLYLTRANSFERASE"/>
    <property type="match status" value="1"/>
</dbReference>
<evidence type="ECO:0000256" key="1">
    <source>
        <dbReference type="ARBA" id="ARBA00001946"/>
    </source>
</evidence>
<comment type="caution">
    <text evidence="10">Lacks conserved residue(s) required for the propagation of feature annotation.</text>
</comment>
<accession>A0A1W2G6H5</accession>
<evidence type="ECO:0000256" key="6">
    <source>
        <dbReference type="ARBA" id="ARBA00022741"/>
    </source>
</evidence>
<dbReference type="Gene3D" id="1.10.20.140">
    <property type="match status" value="1"/>
</dbReference>
<evidence type="ECO:0000313" key="12">
    <source>
        <dbReference type="EMBL" id="SMD32265.1"/>
    </source>
</evidence>
<proteinExistence type="inferred from homology"/>
<comment type="catalytic activity">
    <reaction evidence="9 10">
        <text>adenosine(37) in tRNA + dimethylallyl diphosphate = N(6)-dimethylallyladenosine(37) in tRNA + diphosphate</text>
        <dbReference type="Rhea" id="RHEA:26482"/>
        <dbReference type="Rhea" id="RHEA-COMP:10162"/>
        <dbReference type="Rhea" id="RHEA-COMP:10375"/>
        <dbReference type="ChEBI" id="CHEBI:33019"/>
        <dbReference type="ChEBI" id="CHEBI:57623"/>
        <dbReference type="ChEBI" id="CHEBI:74411"/>
        <dbReference type="ChEBI" id="CHEBI:74415"/>
        <dbReference type="EC" id="2.5.1.75"/>
    </reaction>
</comment>
<feature type="site" description="Interaction with substrate tRNA" evidence="10">
    <location>
        <position position="125"/>
    </location>
</feature>
<evidence type="ECO:0000259" key="11">
    <source>
        <dbReference type="PROSITE" id="PS50052"/>
    </source>
</evidence>
<evidence type="ECO:0000256" key="5">
    <source>
        <dbReference type="ARBA" id="ARBA00022694"/>
    </source>
</evidence>
<evidence type="ECO:0000256" key="3">
    <source>
        <dbReference type="ARBA" id="ARBA00005842"/>
    </source>
</evidence>
<keyword evidence="7 10" id="KW-0067">ATP-binding</keyword>
<dbReference type="AlphaFoldDB" id="A0A1W2G6H5"/>
<dbReference type="GO" id="GO:0005524">
    <property type="term" value="F:ATP binding"/>
    <property type="evidence" value="ECO:0007669"/>
    <property type="project" value="UniProtKB-UniRule"/>
</dbReference>
<evidence type="ECO:0000256" key="10">
    <source>
        <dbReference type="HAMAP-Rule" id="MF_00185"/>
    </source>
</evidence>
<comment type="function">
    <text evidence="2 10">Catalyzes the transfer of a dimethylallyl group onto the adenine at position 37 in tRNAs that read codons beginning with uridine, leading to the formation of N6-(dimethylallyl)adenosine (i(6)A).</text>
</comment>
<evidence type="ECO:0000256" key="4">
    <source>
        <dbReference type="ARBA" id="ARBA00022679"/>
    </source>
</evidence>
<dbReference type="InterPro" id="IPR008144">
    <property type="entry name" value="Guanylate_kin-like_dom"/>
</dbReference>
<evidence type="ECO:0000256" key="2">
    <source>
        <dbReference type="ARBA" id="ARBA00003213"/>
    </source>
</evidence>
<keyword evidence="5 10" id="KW-0819">tRNA processing</keyword>
<dbReference type="Gene3D" id="3.40.50.300">
    <property type="entry name" value="P-loop containing nucleotide triphosphate hydrolases"/>
    <property type="match status" value="1"/>
</dbReference>
<evidence type="ECO:0000256" key="7">
    <source>
        <dbReference type="ARBA" id="ARBA00022840"/>
    </source>
</evidence>
<dbReference type="GO" id="GO:0006400">
    <property type="term" value="P:tRNA modification"/>
    <property type="evidence" value="ECO:0007669"/>
    <property type="project" value="TreeGrafter"/>
</dbReference>
<reference evidence="12 13" key="1">
    <citation type="submission" date="2017-04" db="EMBL/GenBank/DDBJ databases">
        <authorList>
            <person name="Afonso C.L."/>
            <person name="Miller P.J."/>
            <person name="Scott M.A."/>
            <person name="Spackman E."/>
            <person name="Goraichik I."/>
            <person name="Dimitrov K.M."/>
            <person name="Suarez D.L."/>
            <person name="Swayne D.E."/>
        </authorList>
    </citation>
    <scope>NUCLEOTIDE SEQUENCE [LARGE SCALE GENOMIC DNA]</scope>
    <source>
        <strain evidence="12 13">DSM 26133</strain>
    </source>
</reference>
<organism evidence="12 13">
    <name type="scientific">Reichenbachiella faecimaris</name>
    <dbReference type="NCBI Taxonomy" id="692418"/>
    <lineage>
        <taxon>Bacteria</taxon>
        <taxon>Pseudomonadati</taxon>
        <taxon>Bacteroidota</taxon>
        <taxon>Cytophagia</taxon>
        <taxon>Cytophagales</taxon>
        <taxon>Reichenbachiellaceae</taxon>
        <taxon>Reichenbachiella</taxon>
    </lineage>
</organism>
<dbReference type="SUPFAM" id="SSF52540">
    <property type="entry name" value="P-loop containing nucleoside triphosphate hydrolases"/>
    <property type="match status" value="1"/>
</dbReference>
<comment type="similarity">
    <text evidence="3 10">Belongs to the IPP transferase family.</text>
</comment>
<feature type="binding site" evidence="10">
    <location>
        <begin position="14"/>
        <end position="19"/>
    </location>
    <ligand>
        <name>substrate</name>
    </ligand>
</feature>